<dbReference type="Proteomes" id="UP000321424">
    <property type="component" value="Unassembled WGS sequence"/>
</dbReference>
<evidence type="ECO:0000313" key="2">
    <source>
        <dbReference type="EMBL" id="GEM38188.1"/>
    </source>
</evidence>
<dbReference type="RefSeq" id="WP_147130225.1">
    <property type="nucleotide sequence ID" value="NZ_BJXA01000014.1"/>
</dbReference>
<comment type="caution">
    <text evidence="2">The sequence shown here is derived from an EMBL/GenBank/DDBJ whole genome shotgun (WGS) entry which is preliminary data.</text>
</comment>
<organism evidence="2 3">
    <name type="scientific">Nocardia ninae NBRC 108245</name>
    <dbReference type="NCBI Taxonomy" id="1210091"/>
    <lineage>
        <taxon>Bacteria</taxon>
        <taxon>Bacillati</taxon>
        <taxon>Actinomycetota</taxon>
        <taxon>Actinomycetes</taxon>
        <taxon>Mycobacteriales</taxon>
        <taxon>Nocardiaceae</taxon>
        <taxon>Nocardia</taxon>
    </lineage>
</organism>
<keyword evidence="3" id="KW-1185">Reference proteome</keyword>
<dbReference type="AlphaFoldDB" id="A0A511MDK5"/>
<reference evidence="2 3" key="1">
    <citation type="submission" date="2019-07" db="EMBL/GenBank/DDBJ databases">
        <title>Whole genome shotgun sequence of Nocardia ninae NBRC 108245.</title>
        <authorList>
            <person name="Hosoyama A."/>
            <person name="Uohara A."/>
            <person name="Ohji S."/>
            <person name="Ichikawa N."/>
        </authorList>
    </citation>
    <scope>NUCLEOTIDE SEQUENCE [LARGE SCALE GENOMIC DNA]</scope>
    <source>
        <strain evidence="2 3">NBRC 108245</strain>
    </source>
</reference>
<name>A0A511MDK5_9NOCA</name>
<dbReference type="EMBL" id="BJXA01000014">
    <property type="protein sequence ID" value="GEM38188.1"/>
    <property type="molecule type" value="Genomic_DNA"/>
</dbReference>
<evidence type="ECO:0000256" key="1">
    <source>
        <dbReference type="SAM" id="MobiDB-lite"/>
    </source>
</evidence>
<feature type="compositionally biased region" description="Acidic residues" evidence="1">
    <location>
        <begin position="10"/>
        <end position="23"/>
    </location>
</feature>
<gene>
    <name evidence="2" type="ORF">NN4_27070</name>
</gene>
<feature type="region of interest" description="Disordered" evidence="1">
    <location>
        <begin position="1"/>
        <end position="23"/>
    </location>
</feature>
<dbReference type="OrthoDB" id="4568788at2"/>
<sequence>MTEDRRKEELEVEWNDEPDPDAGDWMDWEGVTVDDWGHALVDVRGGTVRIAVYDAINGNDVILTLLPEQATEFAEWIDSAVASAIENQRRA</sequence>
<proteinExistence type="predicted"/>
<evidence type="ECO:0000313" key="3">
    <source>
        <dbReference type="Proteomes" id="UP000321424"/>
    </source>
</evidence>
<protein>
    <submittedName>
        <fullName evidence="2">Uncharacterized protein</fullName>
    </submittedName>
</protein>
<accession>A0A511MDK5</accession>